<keyword evidence="4" id="KW-1185">Reference proteome</keyword>
<dbReference type="PROSITE" id="PS50404">
    <property type="entry name" value="GST_NTER"/>
    <property type="match status" value="1"/>
</dbReference>
<dbReference type="CDD" id="cd03057">
    <property type="entry name" value="GST_N_Beta"/>
    <property type="match status" value="1"/>
</dbReference>
<dbReference type="InterPro" id="IPR036249">
    <property type="entry name" value="Thioredoxin-like_sf"/>
</dbReference>
<protein>
    <submittedName>
        <fullName evidence="3">Glutathione S-transferase GST-6.0</fullName>
        <ecNumber evidence="3">2.5.1.18</ecNumber>
    </submittedName>
</protein>
<dbReference type="InterPro" id="IPR040079">
    <property type="entry name" value="Glutathione_S-Trfase"/>
</dbReference>
<dbReference type="Proteomes" id="UP000318554">
    <property type="component" value="Unassembled WGS sequence"/>
</dbReference>
<dbReference type="InterPro" id="IPR036282">
    <property type="entry name" value="Glutathione-S-Trfase_C_sf"/>
</dbReference>
<name>A0A554W6V2_9BURK</name>
<dbReference type="OrthoDB" id="8772754at2"/>
<proteinExistence type="predicted"/>
<dbReference type="AlphaFoldDB" id="A0A554W6V2"/>
<dbReference type="Gene3D" id="3.40.30.10">
    <property type="entry name" value="Glutaredoxin"/>
    <property type="match status" value="1"/>
</dbReference>
<dbReference type="SFLD" id="SFLDG00358">
    <property type="entry name" value="Main_(cytGST)"/>
    <property type="match status" value="1"/>
</dbReference>
<reference evidence="3 4" key="1">
    <citation type="submission" date="2019-07" db="EMBL/GenBank/DDBJ databases">
        <title>Tepidimonas aquatica CLN-1 draft genome.</title>
        <authorList>
            <person name="Da Costa M.S."/>
            <person name="Froufe H.J.C."/>
            <person name="Egas C."/>
            <person name="Albuquerque L."/>
        </authorList>
    </citation>
    <scope>NUCLEOTIDE SEQUENCE [LARGE SCALE GENOMIC DNA]</scope>
    <source>
        <strain evidence="3 4">CLN-1</strain>
    </source>
</reference>
<dbReference type="CDD" id="cd03188">
    <property type="entry name" value="GST_C_Beta"/>
    <property type="match status" value="1"/>
</dbReference>
<dbReference type="RefSeq" id="WP_144326941.1">
    <property type="nucleotide sequence ID" value="NZ_VJNA01000054.1"/>
</dbReference>
<dbReference type="SFLD" id="SFLDG01150">
    <property type="entry name" value="Main.1:_Beta-like"/>
    <property type="match status" value="1"/>
</dbReference>
<evidence type="ECO:0000259" key="1">
    <source>
        <dbReference type="PROSITE" id="PS50404"/>
    </source>
</evidence>
<evidence type="ECO:0000313" key="3">
    <source>
        <dbReference type="EMBL" id="TSE19308.1"/>
    </source>
</evidence>
<organism evidence="3 4">
    <name type="scientific">Tepidimonas aquatica</name>
    <dbReference type="NCBI Taxonomy" id="247482"/>
    <lineage>
        <taxon>Bacteria</taxon>
        <taxon>Pseudomonadati</taxon>
        <taxon>Pseudomonadota</taxon>
        <taxon>Betaproteobacteria</taxon>
        <taxon>Burkholderiales</taxon>
        <taxon>Tepidimonas</taxon>
    </lineage>
</organism>
<dbReference type="PANTHER" id="PTHR44051:SF8">
    <property type="entry name" value="GLUTATHIONE S-TRANSFERASE GSTA"/>
    <property type="match status" value="1"/>
</dbReference>
<dbReference type="Pfam" id="PF13410">
    <property type="entry name" value="GST_C_2"/>
    <property type="match status" value="1"/>
</dbReference>
<dbReference type="Gene3D" id="1.20.1050.10">
    <property type="match status" value="1"/>
</dbReference>
<dbReference type="NCBIfam" id="NF007831">
    <property type="entry name" value="PRK10542.1"/>
    <property type="match status" value="1"/>
</dbReference>
<evidence type="ECO:0000313" key="4">
    <source>
        <dbReference type="Proteomes" id="UP000318554"/>
    </source>
</evidence>
<feature type="domain" description="GST C-terminal" evidence="2">
    <location>
        <begin position="87"/>
        <end position="203"/>
    </location>
</feature>
<comment type="caution">
    <text evidence="3">The sequence shown here is derived from an EMBL/GenBank/DDBJ whole genome shotgun (WGS) entry which is preliminary data.</text>
</comment>
<dbReference type="GO" id="GO:0004364">
    <property type="term" value="F:glutathione transferase activity"/>
    <property type="evidence" value="ECO:0007669"/>
    <property type="project" value="UniProtKB-EC"/>
</dbReference>
<dbReference type="EC" id="2.5.1.18" evidence="3"/>
<feature type="domain" description="GST N-terminal" evidence="1">
    <location>
        <begin position="1"/>
        <end position="81"/>
    </location>
</feature>
<dbReference type="InterPro" id="IPR004045">
    <property type="entry name" value="Glutathione_S-Trfase_N"/>
</dbReference>
<accession>A0A554W6V2</accession>
<evidence type="ECO:0000259" key="2">
    <source>
        <dbReference type="PROSITE" id="PS50405"/>
    </source>
</evidence>
<dbReference type="PROSITE" id="PS50405">
    <property type="entry name" value="GST_CTER"/>
    <property type="match status" value="1"/>
</dbReference>
<keyword evidence="3" id="KW-0808">Transferase</keyword>
<dbReference type="PANTHER" id="PTHR44051">
    <property type="entry name" value="GLUTATHIONE S-TRANSFERASE-RELATED"/>
    <property type="match status" value="1"/>
</dbReference>
<sequence>MKLYYSPGACSLSPHIALREAELSFELVRVDLKTKVTESGEDFRKVNPDGYVPCLVLDDGRTLTEGPAIVQYVADQVPGKRLAPANGTFERYQLQQWLNFISTEIHKSYSPLFNPSASEDHKAWARQVLHARLGRVAAQLASGEYLVGGQFSVADIYLFVTLSWASYVGVDLAPWPALQHFSARVGQRPAVQAALRAEGLVQG</sequence>
<dbReference type="Pfam" id="PF13409">
    <property type="entry name" value="GST_N_2"/>
    <property type="match status" value="1"/>
</dbReference>
<dbReference type="SUPFAM" id="SSF47616">
    <property type="entry name" value="GST C-terminal domain-like"/>
    <property type="match status" value="1"/>
</dbReference>
<dbReference type="InterPro" id="IPR010987">
    <property type="entry name" value="Glutathione-S-Trfase_C-like"/>
</dbReference>
<dbReference type="EMBL" id="VJNA01000054">
    <property type="protein sequence ID" value="TSE19308.1"/>
    <property type="molecule type" value="Genomic_DNA"/>
</dbReference>
<dbReference type="SFLD" id="SFLDS00019">
    <property type="entry name" value="Glutathione_Transferase_(cytos"/>
    <property type="match status" value="1"/>
</dbReference>
<gene>
    <name evidence="3" type="primary">gstB_2</name>
    <name evidence="3" type="ORF">Taqua_02487</name>
</gene>
<dbReference type="SUPFAM" id="SSF52833">
    <property type="entry name" value="Thioredoxin-like"/>
    <property type="match status" value="1"/>
</dbReference>